<dbReference type="EMBL" id="JADKPO010000024">
    <property type="protein sequence ID" value="MBF4769364.1"/>
    <property type="molecule type" value="Genomic_DNA"/>
</dbReference>
<keyword evidence="3" id="KW-1185">Reference proteome</keyword>
<evidence type="ECO:0000313" key="3">
    <source>
        <dbReference type="Proteomes" id="UP000660668"/>
    </source>
</evidence>
<evidence type="ECO:0000313" key="2">
    <source>
        <dbReference type="EMBL" id="MBF4769364.1"/>
    </source>
</evidence>
<dbReference type="GO" id="GO:0005975">
    <property type="term" value="P:carbohydrate metabolic process"/>
    <property type="evidence" value="ECO:0007669"/>
    <property type="project" value="InterPro"/>
</dbReference>
<evidence type="ECO:0000259" key="1">
    <source>
        <dbReference type="PROSITE" id="PS51677"/>
    </source>
</evidence>
<dbReference type="AlphaFoldDB" id="A0A930YNN9"/>
<dbReference type="Gene3D" id="3.20.20.370">
    <property type="entry name" value="Glycoside hydrolase/deacetylase"/>
    <property type="match status" value="1"/>
</dbReference>
<accession>A0A930YNN9</accession>
<feature type="domain" description="NodB homology" evidence="1">
    <location>
        <begin position="65"/>
        <end position="284"/>
    </location>
</feature>
<sequence>MRDRDLVGYGRSVPRGRWPNGARLAVSVVLNYEEGSERNFALGDADQETGTEWGQYPYPSDVANLAMESIYEYGARVGVWRIFETADAAEIPLTIFACALALELNPDVADYVREVDRHEVCSHGYRWEEVFRLSRQEEAEHIKLAVESFEQTVGRRPVGWYCRYGPSEHTRELLVRHGGFLYDCDSYADDTPYFVECEGETRLVVPYTPDANDFRFWQANGPVTARAMGEYLQDSFDELYQESEHHPRMLSVGLHPRIIGRPGRIKALRDFIAYARSHDGVWFATREQIARAWLEIADPASTPAGSR</sequence>
<gene>
    <name evidence="2" type="ORF">ISU10_16470</name>
</gene>
<dbReference type="InterPro" id="IPR002509">
    <property type="entry name" value="NODB_dom"/>
</dbReference>
<dbReference type="Pfam" id="PF01522">
    <property type="entry name" value="Polysacc_deac_1"/>
    <property type="match status" value="1"/>
</dbReference>
<dbReference type="PANTHER" id="PTHR43123:SF1">
    <property type="entry name" value="POLYSACCHARIDE DEACETYLASE-RELATED"/>
    <property type="match status" value="1"/>
</dbReference>
<dbReference type="RefSeq" id="WP_194697513.1">
    <property type="nucleotide sequence ID" value="NZ_JADKPO010000024.1"/>
</dbReference>
<dbReference type="GO" id="GO:0016810">
    <property type="term" value="F:hydrolase activity, acting on carbon-nitrogen (but not peptide) bonds"/>
    <property type="evidence" value="ECO:0007669"/>
    <property type="project" value="InterPro"/>
</dbReference>
<reference evidence="2" key="1">
    <citation type="submission" date="2020-11" db="EMBL/GenBank/DDBJ databases">
        <title>Nocardioides cynanchi sp. nov., isolated from soil of rhizosphere of Cynanchum wilfordii.</title>
        <authorList>
            <person name="Lee J.-S."/>
            <person name="Suh M.K."/>
            <person name="Kim J.-S."/>
        </authorList>
    </citation>
    <scope>NUCLEOTIDE SEQUENCE</scope>
    <source>
        <strain evidence="2">KCTC 19276</strain>
    </source>
</reference>
<dbReference type="PANTHER" id="PTHR43123">
    <property type="entry name" value="POLYSACCHARIDE DEACETYLASE-RELATED"/>
    <property type="match status" value="1"/>
</dbReference>
<organism evidence="2 3">
    <name type="scientific">Nocardioides agariphilus</name>
    <dbReference type="NCBI Taxonomy" id="433664"/>
    <lineage>
        <taxon>Bacteria</taxon>
        <taxon>Bacillati</taxon>
        <taxon>Actinomycetota</taxon>
        <taxon>Actinomycetes</taxon>
        <taxon>Propionibacteriales</taxon>
        <taxon>Nocardioidaceae</taxon>
        <taxon>Nocardioides</taxon>
    </lineage>
</organism>
<name>A0A930YNN9_9ACTN</name>
<dbReference type="Proteomes" id="UP000660668">
    <property type="component" value="Unassembled WGS sequence"/>
</dbReference>
<dbReference type="SUPFAM" id="SSF88713">
    <property type="entry name" value="Glycoside hydrolase/deacetylase"/>
    <property type="match status" value="1"/>
</dbReference>
<dbReference type="PROSITE" id="PS51677">
    <property type="entry name" value="NODB"/>
    <property type="match status" value="1"/>
</dbReference>
<dbReference type="InterPro" id="IPR011330">
    <property type="entry name" value="Glyco_hydro/deAcase_b/a-brl"/>
</dbReference>
<proteinExistence type="predicted"/>
<protein>
    <submittedName>
        <fullName evidence="2">Polysaccharide deacetylase family protein</fullName>
    </submittedName>
</protein>
<comment type="caution">
    <text evidence="2">The sequence shown here is derived from an EMBL/GenBank/DDBJ whole genome shotgun (WGS) entry which is preliminary data.</text>
</comment>